<sequence length="62" mass="7264">MLLSCVTSMVGEFLDMHEIERAVKILAVDFLRIEVEKVEFLEMPTYEETKVSYERDYAPYVG</sequence>
<gene>
    <name evidence="1" type="ORF">SAMN05216192_12717</name>
</gene>
<dbReference type="RefSeq" id="WP_139172032.1">
    <property type="nucleotide sequence ID" value="NZ_FNDX01000027.1"/>
</dbReference>
<dbReference type="STRING" id="1174501.SAMN05216192_12717"/>
<dbReference type="OrthoDB" id="2650732at2"/>
<proteinExistence type="predicted"/>
<keyword evidence="2" id="KW-1185">Reference proteome</keyword>
<dbReference type="AlphaFoldDB" id="A0A1G8XQ78"/>
<protein>
    <submittedName>
        <fullName evidence="1">Uncharacterized protein</fullName>
    </submittedName>
</protein>
<dbReference type="EMBL" id="FNDX01000027">
    <property type="protein sequence ID" value="SDJ92596.1"/>
    <property type="molecule type" value="Genomic_DNA"/>
</dbReference>
<accession>A0A1G8XQ78</accession>
<evidence type="ECO:0000313" key="2">
    <source>
        <dbReference type="Proteomes" id="UP000199050"/>
    </source>
</evidence>
<evidence type="ECO:0000313" key="1">
    <source>
        <dbReference type="EMBL" id="SDJ92596.1"/>
    </source>
</evidence>
<dbReference type="Proteomes" id="UP000199050">
    <property type="component" value="Unassembled WGS sequence"/>
</dbReference>
<name>A0A1G8XQ78_9BACL</name>
<organism evidence="1 2">
    <name type="scientific">Paenibacillus typhae</name>
    <dbReference type="NCBI Taxonomy" id="1174501"/>
    <lineage>
        <taxon>Bacteria</taxon>
        <taxon>Bacillati</taxon>
        <taxon>Bacillota</taxon>
        <taxon>Bacilli</taxon>
        <taxon>Bacillales</taxon>
        <taxon>Paenibacillaceae</taxon>
        <taxon>Paenibacillus</taxon>
    </lineage>
</organism>
<reference evidence="2" key="1">
    <citation type="submission" date="2016-10" db="EMBL/GenBank/DDBJ databases">
        <authorList>
            <person name="Varghese N."/>
            <person name="Submissions S."/>
        </authorList>
    </citation>
    <scope>NUCLEOTIDE SEQUENCE [LARGE SCALE GENOMIC DNA]</scope>
    <source>
        <strain evidence="2">CGMCC 1.11012</strain>
    </source>
</reference>